<dbReference type="Gene3D" id="2.60.120.1440">
    <property type="match status" value="1"/>
</dbReference>
<evidence type="ECO:0000256" key="1">
    <source>
        <dbReference type="SAM" id="Phobius"/>
    </source>
</evidence>
<feature type="transmembrane region" description="Helical" evidence="1">
    <location>
        <begin position="46"/>
        <end position="63"/>
    </location>
</feature>
<feature type="domain" description="FecR protein" evidence="2">
    <location>
        <begin position="84"/>
        <end position="175"/>
    </location>
</feature>
<dbReference type="Pfam" id="PF04773">
    <property type="entry name" value="FecR"/>
    <property type="match status" value="1"/>
</dbReference>
<dbReference type="PIRSF" id="PIRSF018266">
    <property type="entry name" value="FecR"/>
    <property type="match status" value="1"/>
</dbReference>
<keyword evidence="1" id="KW-0472">Membrane</keyword>
<dbReference type="PANTHER" id="PTHR30273:SF2">
    <property type="entry name" value="PROTEIN FECR"/>
    <property type="match status" value="1"/>
</dbReference>
<protein>
    <submittedName>
        <fullName evidence="3">FecR family protein</fullName>
    </submittedName>
</protein>
<sequence length="288" mass="32525">MDNDKKNTPSAKTDSLEQDIWHDPALHQALTQIRDAQAPRQHKRMAFWYTGMAACLLLAVVLFNKTPSTSELTVAKAKVEPLYYSTASAEQRAFELSDGSSIRLNASTKITVALSDTQRLVSFDEGEAYFDVQHKPETPFQIRSFYGEIHVVGTEFNVEQSKQGLRVSVYEGVVEVINRHGELIVLTQGQRVSLDTLGQFEEKTRFDEAAPVDWQHGLLNAQSIPLQLVVERLNRYSHKPLYLAPELNTKKVTGSFMLRDVPASVRLISELYNLKINENKDNIYLSAL</sequence>
<comment type="caution">
    <text evidence="3">The sequence shown here is derived from an EMBL/GenBank/DDBJ whole genome shotgun (WGS) entry which is preliminary data.</text>
</comment>
<dbReference type="EMBL" id="JBHRSW010000047">
    <property type="protein sequence ID" value="MFC3123235.1"/>
    <property type="molecule type" value="Genomic_DNA"/>
</dbReference>
<evidence type="ECO:0000313" key="3">
    <source>
        <dbReference type="EMBL" id="MFC3123235.1"/>
    </source>
</evidence>
<name>A0ABV7FWW8_9ALTE</name>
<proteinExistence type="predicted"/>
<dbReference type="RefSeq" id="WP_376921348.1">
    <property type="nucleotide sequence ID" value="NZ_JBHRSW010000047.1"/>
</dbReference>
<dbReference type="PANTHER" id="PTHR30273">
    <property type="entry name" value="PERIPLASMIC SIGNAL SENSOR AND SIGMA FACTOR ACTIVATOR FECR-RELATED"/>
    <property type="match status" value="1"/>
</dbReference>
<dbReference type="Proteomes" id="UP001595478">
    <property type="component" value="Unassembled WGS sequence"/>
</dbReference>
<dbReference type="InterPro" id="IPR006860">
    <property type="entry name" value="FecR"/>
</dbReference>
<gene>
    <name evidence="3" type="ORF">ACFOHL_16550</name>
</gene>
<keyword evidence="1" id="KW-1133">Transmembrane helix</keyword>
<evidence type="ECO:0000313" key="4">
    <source>
        <dbReference type="Proteomes" id="UP001595478"/>
    </source>
</evidence>
<keyword evidence="4" id="KW-1185">Reference proteome</keyword>
<organism evidence="3 4">
    <name type="scientific">Agaribacter flavus</name>
    <dbReference type="NCBI Taxonomy" id="1902781"/>
    <lineage>
        <taxon>Bacteria</taxon>
        <taxon>Pseudomonadati</taxon>
        <taxon>Pseudomonadota</taxon>
        <taxon>Gammaproteobacteria</taxon>
        <taxon>Alteromonadales</taxon>
        <taxon>Alteromonadaceae</taxon>
        <taxon>Agaribacter</taxon>
    </lineage>
</organism>
<dbReference type="InterPro" id="IPR012373">
    <property type="entry name" value="Ferrdict_sens_TM"/>
</dbReference>
<reference evidence="4" key="1">
    <citation type="journal article" date="2019" name="Int. J. Syst. Evol. Microbiol.">
        <title>The Global Catalogue of Microorganisms (GCM) 10K type strain sequencing project: providing services to taxonomists for standard genome sequencing and annotation.</title>
        <authorList>
            <consortium name="The Broad Institute Genomics Platform"/>
            <consortium name="The Broad Institute Genome Sequencing Center for Infectious Disease"/>
            <person name="Wu L."/>
            <person name="Ma J."/>
        </authorList>
    </citation>
    <scope>NUCLEOTIDE SEQUENCE [LARGE SCALE GENOMIC DNA]</scope>
    <source>
        <strain evidence="4">KCTC 52473</strain>
    </source>
</reference>
<evidence type="ECO:0000259" key="2">
    <source>
        <dbReference type="Pfam" id="PF04773"/>
    </source>
</evidence>
<accession>A0ABV7FWW8</accession>
<keyword evidence="1" id="KW-0812">Transmembrane</keyword>